<evidence type="ECO:0000313" key="2">
    <source>
        <dbReference type="EMBL" id="KYN14005.1"/>
    </source>
</evidence>
<dbReference type="EMBL" id="KQ980727">
    <property type="protein sequence ID" value="KYN14005.1"/>
    <property type="molecule type" value="Genomic_DNA"/>
</dbReference>
<sequence length="281" mass="33231">MEIGGLTLNFLDLTLIKFNGGIEYDWYHKPTFSGRYINFMSQHPLSQKMGTIMGLVDRAFLLSVPKFHKKNLIFVIETLLCNDYPLDIIFNTINDRLKSLVNKKTANQQNTDTIMNNVEEIKTWFIIPYIRKMTDRFTEIAKNLSVKLAICSLNKLNCFIKAQKDCLTTFHKRNVIYKINCNDCDASYVGQTKRTLGVRIKEHKNDIRKRNGNLSVLSEHRLNLNHDFDWEDVKIMDTERWFYRRRISEMLYIKLQKNSLNLQSDTDFLHESYMPILEQLR</sequence>
<dbReference type="PANTHER" id="PTHR21301:SF10">
    <property type="entry name" value="REVERSE TRANSCRIPTASE DOMAIN-CONTAINING PROTEIN"/>
    <property type="match status" value="1"/>
</dbReference>
<proteinExistence type="predicted"/>
<dbReference type="PANTHER" id="PTHR21301">
    <property type="entry name" value="REVERSE TRANSCRIPTASE"/>
    <property type="match status" value="1"/>
</dbReference>
<reference evidence="2 3" key="1">
    <citation type="submission" date="2015-09" db="EMBL/GenBank/DDBJ databases">
        <title>Trachymyrmex cornetzi WGS genome.</title>
        <authorList>
            <person name="Nygaard S."/>
            <person name="Hu H."/>
            <person name="Boomsma J."/>
            <person name="Zhang G."/>
        </authorList>
    </citation>
    <scope>NUCLEOTIDE SEQUENCE [LARGE SCALE GENOMIC DNA]</scope>
    <source>
        <strain evidence="2">Tcor2-1</strain>
        <tissue evidence="2">Whole body</tissue>
    </source>
</reference>
<gene>
    <name evidence="2" type="ORF">ALC57_13796</name>
</gene>
<feature type="domain" description="Helix-turn-helix" evidence="1">
    <location>
        <begin position="35"/>
        <end position="94"/>
    </location>
</feature>
<dbReference type="AlphaFoldDB" id="A0A151IZ43"/>
<dbReference type="InterPro" id="IPR035901">
    <property type="entry name" value="GIY-YIG_endonuc_sf"/>
</dbReference>
<accession>A0A151IZ43</accession>
<dbReference type="Pfam" id="PF26215">
    <property type="entry name" value="HTH_animal"/>
    <property type="match status" value="1"/>
</dbReference>
<name>A0A151IZ43_9HYME</name>
<evidence type="ECO:0000313" key="3">
    <source>
        <dbReference type="Proteomes" id="UP000078492"/>
    </source>
</evidence>
<dbReference type="Gene3D" id="3.40.1440.10">
    <property type="entry name" value="GIY-YIG endonuclease"/>
    <property type="match status" value="1"/>
</dbReference>
<keyword evidence="3" id="KW-1185">Reference proteome</keyword>
<protein>
    <recommendedName>
        <fullName evidence="1">Helix-turn-helix domain-containing protein</fullName>
    </recommendedName>
</protein>
<evidence type="ECO:0000259" key="1">
    <source>
        <dbReference type="Pfam" id="PF26215"/>
    </source>
</evidence>
<dbReference type="InterPro" id="IPR058912">
    <property type="entry name" value="HTH_animal"/>
</dbReference>
<organism evidence="2 3">
    <name type="scientific">Trachymyrmex cornetzi</name>
    <dbReference type="NCBI Taxonomy" id="471704"/>
    <lineage>
        <taxon>Eukaryota</taxon>
        <taxon>Metazoa</taxon>
        <taxon>Ecdysozoa</taxon>
        <taxon>Arthropoda</taxon>
        <taxon>Hexapoda</taxon>
        <taxon>Insecta</taxon>
        <taxon>Pterygota</taxon>
        <taxon>Neoptera</taxon>
        <taxon>Endopterygota</taxon>
        <taxon>Hymenoptera</taxon>
        <taxon>Apocrita</taxon>
        <taxon>Aculeata</taxon>
        <taxon>Formicoidea</taxon>
        <taxon>Formicidae</taxon>
        <taxon>Myrmicinae</taxon>
        <taxon>Trachymyrmex</taxon>
    </lineage>
</organism>
<dbReference type="Proteomes" id="UP000078492">
    <property type="component" value="Unassembled WGS sequence"/>
</dbReference>
<dbReference type="CDD" id="cd10442">
    <property type="entry name" value="GIY-YIG_PLEs"/>
    <property type="match status" value="1"/>
</dbReference>